<dbReference type="STRING" id="531814.SAMN04487944_12556"/>
<dbReference type="InterPro" id="IPR019700">
    <property type="entry name" value="Sigma-G_inhibitor_Gin"/>
</dbReference>
<dbReference type="AlphaFoldDB" id="A0A1H9VNY4"/>
<gene>
    <name evidence="1" type="ORF">SAMN04487944_12556</name>
</gene>
<sequence length="63" mass="7303">MDKNQITRLCGICDKPKKDGIYLYQLFICTECEMDIVATDPRDEAYSTYVKKLKAINQSTFTM</sequence>
<name>A0A1H9VNY4_9BACI</name>
<dbReference type="Proteomes" id="UP000199687">
    <property type="component" value="Unassembled WGS sequence"/>
</dbReference>
<dbReference type="Pfam" id="PF10764">
    <property type="entry name" value="Gin"/>
    <property type="match status" value="1"/>
</dbReference>
<evidence type="ECO:0000313" key="2">
    <source>
        <dbReference type="Proteomes" id="UP000199687"/>
    </source>
</evidence>
<dbReference type="OrthoDB" id="2886653at2"/>
<reference evidence="1 2" key="1">
    <citation type="submission" date="2016-10" db="EMBL/GenBank/DDBJ databases">
        <authorList>
            <person name="de Groot N.N."/>
        </authorList>
    </citation>
    <scope>NUCLEOTIDE SEQUENCE [LARGE SCALE GENOMIC DNA]</scope>
    <source>
        <strain evidence="1 2">CGMCC 1.7727</strain>
    </source>
</reference>
<keyword evidence="2" id="KW-1185">Reference proteome</keyword>
<dbReference type="RefSeq" id="WP_089744009.1">
    <property type="nucleotide sequence ID" value="NZ_FOGL01000025.1"/>
</dbReference>
<evidence type="ECO:0000313" key="1">
    <source>
        <dbReference type="EMBL" id="SES23288.1"/>
    </source>
</evidence>
<proteinExistence type="predicted"/>
<dbReference type="EMBL" id="FOGL01000025">
    <property type="protein sequence ID" value="SES23288.1"/>
    <property type="molecule type" value="Genomic_DNA"/>
</dbReference>
<accession>A0A1H9VNY4</accession>
<protein>
    <submittedName>
        <fullName evidence="1">Inhibitor of sigma-G Gin</fullName>
    </submittedName>
</protein>
<organism evidence="1 2">
    <name type="scientific">Gracilibacillus ureilyticus</name>
    <dbReference type="NCBI Taxonomy" id="531814"/>
    <lineage>
        <taxon>Bacteria</taxon>
        <taxon>Bacillati</taxon>
        <taxon>Bacillota</taxon>
        <taxon>Bacilli</taxon>
        <taxon>Bacillales</taxon>
        <taxon>Bacillaceae</taxon>
        <taxon>Gracilibacillus</taxon>
    </lineage>
</organism>